<protein>
    <submittedName>
        <fullName evidence="1">Uncharacterized protein</fullName>
    </submittedName>
</protein>
<proteinExistence type="predicted"/>
<dbReference type="AlphaFoldDB" id="X1G5Q6"/>
<dbReference type="EMBL" id="BARU01016844">
    <property type="protein sequence ID" value="GAH53256.1"/>
    <property type="molecule type" value="Genomic_DNA"/>
</dbReference>
<reference evidence="1" key="1">
    <citation type="journal article" date="2014" name="Front. Microbiol.">
        <title>High frequency of phylogenetically diverse reductive dehalogenase-homologous genes in deep subseafloor sedimentary metagenomes.</title>
        <authorList>
            <person name="Kawai M."/>
            <person name="Futagami T."/>
            <person name="Toyoda A."/>
            <person name="Takaki Y."/>
            <person name="Nishi S."/>
            <person name="Hori S."/>
            <person name="Arai W."/>
            <person name="Tsubouchi T."/>
            <person name="Morono Y."/>
            <person name="Uchiyama I."/>
            <person name="Ito T."/>
            <person name="Fujiyama A."/>
            <person name="Inagaki F."/>
            <person name="Takami H."/>
        </authorList>
    </citation>
    <scope>NUCLEOTIDE SEQUENCE</scope>
    <source>
        <strain evidence="1">Expedition CK06-06</strain>
    </source>
</reference>
<feature type="non-terminal residue" evidence="1">
    <location>
        <position position="111"/>
    </location>
</feature>
<sequence>MKLPKELQKKYKKKARKRISINDNGINEKIPGTGSFQDLRNLLNQQAGKERHFNPAEHQKMMKKIQSTRPIIKANILELIQELQQLLSKYNPIHLLHYICTNIALIILKLQ</sequence>
<evidence type="ECO:0000313" key="1">
    <source>
        <dbReference type="EMBL" id="GAH53256.1"/>
    </source>
</evidence>
<organism evidence="1">
    <name type="scientific">marine sediment metagenome</name>
    <dbReference type="NCBI Taxonomy" id="412755"/>
    <lineage>
        <taxon>unclassified sequences</taxon>
        <taxon>metagenomes</taxon>
        <taxon>ecological metagenomes</taxon>
    </lineage>
</organism>
<accession>X1G5Q6</accession>
<comment type="caution">
    <text evidence="1">The sequence shown here is derived from an EMBL/GenBank/DDBJ whole genome shotgun (WGS) entry which is preliminary data.</text>
</comment>
<gene>
    <name evidence="1" type="ORF">S03H2_27972</name>
</gene>
<name>X1G5Q6_9ZZZZ</name>